<feature type="domain" description="RecC C-terminal" evidence="11">
    <location>
        <begin position="814"/>
        <end position="1035"/>
    </location>
</feature>
<sequence length="1108" mass="127188">MLHIYTSNQLECLRDELVHLLQTPLENPLEKETIIVQSKGMERWLSMQLAEQTGVWANADFPFPDKMLWRIFRRAIRELPDVSKFERGVMTWTLLTILPDLLTKPEFSELNHYLQGEIHSLKAYQLANRIADTFDQYVVFRPLMIADWENGKLSPHWTKNDPTEPWQAILWRALIAKHGKQHRAAVRASFFQQLNSQLSTRLPKRLAIFGIAALPPFFLDVLVQLGAFLEVHIFLLNPCREYWGHIVSDTEIARKTVLFRGKVVAPESLYLEKGNSLLASWGRLGREFIDSLNDYYYENYDKFIDPVENNPCPTLLAYLQSDILNLVDRGEIQQITHQKITLEKLDSSLQIHACHSLMREVEILHDRLLALFEADNTLQARDILVMMPDIEAYTPYIQAVFATAPTERYIPYSLADRQLRGESALVDSFLAILELQHSRFSSSDVLRLLETPTIQARFSLEENDVERIRNWIEKTGIRWGIDGYNRASLELPDLAENTWRAGLDRLLLGYALPKLPMATLDAQECLFAGILPYDEVEGSDALILGKLLDFSEKLFTAIDGLKQARLADDWVVFLNNVLDTFLQTNDDNEAEAQAIRNSLEKLRDSTQLAEFNQVISFEVVFAFLHNLLNVEPQATHFLTGQVTFCAMLPMRSIPFKVVCLLGMNDKDFPRLDKPLSFDLLVKNPQRGDRSRRGNDRYLFLEALLSARSCFYVSYIGKSAYDNTEMPPSVLVSELLDYLDKAFIPPVIEPVLSQQLVIHHPLQGFSPRYFSTENPFLFSYAQAYCDASHVLQQAHQEPMAFIKQWLPSPPDELLDISLRDFVEFFIHPTKFLLRKRLGIYLETGIGGLAEVEPFQLTGLEGYSFNQSLIERTLAGQALEDYFPIAKAGGQLPHGEIGDCVYQQLTDEINNFAHKVKGFTEKNQRIAPVFIDLKVGRLRITGNIDHLWSQHLIHYRYATLKAKDHLRIWIAHLCLNTLADKKTPKSSHLLGKTDIYHYAPLSNAFILLEELAELYYQGLQNPLHFFPESAFSFVEKGRKVEPFNESEGFKAAHGKWKGSDYSKDNQPQGEKEDDYYQLCFRGKQHNPLDSAFADVAKRIYLPLMQIMTKA</sequence>
<evidence type="ECO:0000256" key="9">
    <source>
        <dbReference type="ARBA" id="ARBA00023204"/>
    </source>
</evidence>
<dbReference type="GO" id="GO:0009338">
    <property type="term" value="C:exodeoxyribonuclease V complex"/>
    <property type="evidence" value="ECO:0007669"/>
    <property type="project" value="InterPro"/>
</dbReference>
<dbReference type="Proteomes" id="UP000234271">
    <property type="component" value="Chromosome"/>
</dbReference>
<organism evidence="12 13">
    <name type="scientific">Beggiatoa leptomitoformis</name>
    <dbReference type="NCBI Taxonomy" id="288004"/>
    <lineage>
        <taxon>Bacteria</taxon>
        <taxon>Pseudomonadati</taxon>
        <taxon>Pseudomonadota</taxon>
        <taxon>Gammaproteobacteria</taxon>
        <taxon>Thiotrichales</taxon>
        <taxon>Thiotrichaceae</taxon>
        <taxon>Beggiatoa</taxon>
    </lineage>
</organism>
<evidence type="ECO:0000256" key="5">
    <source>
        <dbReference type="ARBA" id="ARBA00022806"/>
    </source>
</evidence>
<keyword evidence="4 10" id="KW-0378">Hydrolase</keyword>
<dbReference type="SUPFAM" id="SSF52540">
    <property type="entry name" value="P-loop containing nucleoside triphosphate hydrolases"/>
    <property type="match status" value="2"/>
</dbReference>
<dbReference type="InterPro" id="IPR027417">
    <property type="entry name" value="P-loop_NTPase"/>
</dbReference>
<dbReference type="InterPro" id="IPR041500">
    <property type="entry name" value="RecC_C"/>
</dbReference>
<reference evidence="13" key="1">
    <citation type="submission" date="2016-12" db="EMBL/GenBank/DDBJ databases">
        <title>Complete Genome Sequence of Beggiatoa leptomitiformis D-401.</title>
        <authorList>
            <person name="Fomenkov A."/>
            <person name="Vincze T."/>
            <person name="Grabovich M."/>
            <person name="Anton B.P."/>
            <person name="Dubinina G."/>
            <person name="Orlova M."/>
            <person name="Belousova E."/>
            <person name="Roberts R.J."/>
        </authorList>
    </citation>
    <scope>NUCLEOTIDE SEQUENCE [LARGE SCALE GENOMIC DNA]</scope>
    <source>
        <strain evidence="13">D-401</strain>
    </source>
</reference>
<name>A0A2N9YBD0_9GAMM</name>
<dbReference type="InterPro" id="IPR011335">
    <property type="entry name" value="Restrct_endonuc-II-like"/>
</dbReference>
<dbReference type="RefSeq" id="WP_062148797.1">
    <property type="nucleotide sequence ID" value="NZ_CP012373.2"/>
</dbReference>
<dbReference type="AlphaFoldDB" id="A0A2N9YBD0"/>
<comment type="similarity">
    <text evidence="10">Belongs to the RecC family.</text>
</comment>
<keyword evidence="13" id="KW-1185">Reference proteome</keyword>
<evidence type="ECO:0000256" key="10">
    <source>
        <dbReference type="HAMAP-Rule" id="MF_01486"/>
    </source>
</evidence>
<dbReference type="InterPro" id="IPR006697">
    <property type="entry name" value="RecC"/>
</dbReference>
<dbReference type="HAMAP" id="MF_01486">
    <property type="entry name" value="RecC"/>
    <property type="match status" value="1"/>
</dbReference>
<evidence type="ECO:0000256" key="1">
    <source>
        <dbReference type="ARBA" id="ARBA00022722"/>
    </source>
</evidence>
<evidence type="ECO:0000256" key="4">
    <source>
        <dbReference type="ARBA" id="ARBA00022801"/>
    </source>
</evidence>
<evidence type="ECO:0000259" key="11">
    <source>
        <dbReference type="Pfam" id="PF17946"/>
    </source>
</evidence>
<protein>
    <recommendedName>
        <fullName evidence="10">RecBCD enzyme subunit RecC</fullName>
    </recommendedName>
    <alternativeName>
        <fullName evidence="10">Exonuclease V subunit RecC</fullName>
        <shortName evidence="10">ExoV subunit RecC</shortName>
    </alternativeName>
    <alternativeName>
        <fullName evidence="10">Helicase/nuclease RecBCD subunit RecC</fullName>
    </alternativeName>
</protein>
<keyword evidence="5 10" id="KW-0347">Helicase</keyword>
<dbReference type="PANTHER" id="PTHR30591:SF1">
    <property type="entry name" value="RECBCD ENZYME SUBUNIT RECC"/>
    <property type="match status" value="1"/>
</dbReference>
<keyword evidence="6 10" id="KW-0269">Exonuclease</keyword>
<evidence type="ECO:0000256" key="6">
    <source>
        <dbReference type="ARBA" id="ARBA00022839"/>
    </source>
</evidence>
<gene>
    <name evidence="10 12" type="primary">recC</name>
    <name evidence="12" type="ORF">BLE401_03090</name>
</gene>
<dbReference type="GO" id="GO:0000724">
    <property type="term" value="P:double-strand break repair via homologous recombination"/>
    <property type="evidence" value="ECO:0007669"/>
    <property type="project" value="UniProtKB-UniRule"/>
</dbReference>
<comment type="function">
    <text evidence="10">A helicase/nuclease that prepares dsDNA breaks (DSB) for recombinational DNA repair. Binds to DSBs and unwinds DNA via a highly rapid and processive ATP-dependent bidirectional helicase activity. Unwinds dsDNA until it encounters a Chi (crossover hotspot instigator) sequence from the 3' direction. Cuts ssDNA a few nucleotides 3' to the Chi site. The properties and activities of the enzyme are changed at Chi. The Chi-altered holoenzyme produces a long 3'-ssDNA overhang and facilitates RecA-binding to the ssDNA for homologous DNA recombination and repair. Holoenzyme degrades any linearized DNA that is unable to undergo homologous recombination. In the holoenzyme this subunit recognizes the wild-type Chi sequence, and when added to isolated RecB increases its ATP-dependent helicase processivity.</text>
</comment>
<keyword evidence="8 10" id="KW-0238">DNA-binding</keyword>
<dbReference type="STRING" id="288004.AL038_02960"/>
<dbReference type="Pfam" id="PF17946">
    <property type="entry name" value="RecC_C"/>
    <property type="match status" value="1"/>
</dbReference>
<evidence type="ECO:0000256" key="2">
    <source>
        <dbReference type="ARBA" id="ARBA00022741"/>
    </source>
</evidence>
<dbReference type="Gene3D" id="3.40.50.10930">
    <property type="match status" value="1"/>
</dbReference>
<keyword evidence="2 10" id="KW-0547">Nucleotide-binding</keyword>
<keyword evidence="1 10" id="KW-0540">Nuclease</keyword>
<keyword evidence="9 10" id="KW-0234">DNA repair</keyword>
<dbReference type="Gene3D" id="3.40.50.300">
    <property type="entry name" value="P-loop containing nucleotide triphosphate hydrolases"/>
    <property type="match status" value="1"/>
</dbReference>
<dbReference type="GO" id="GO:0003677">
    <property type="term" value="F:DNA binding"/>
    <property type="evidence" value="ECO:0007669"/>
    <property type="project" value="UniProtKB-UniRule"/>
</dbReference>
<proteinExistence type="inferred from homology"/>
<evidence type="ECO:0000313" key="13">
    <source>
        <dbReference type="Proteomes" id="UP000234271"/>
    </source>
</evidence>
<dbReference type="Gene3D" id="1.10.10.990">
    <property type="match status" value="1"/>
</dbReference>
<dbReference type="PIRSF" id="PIRSF000980">
    <property type="entry name" value="RecC"/>
    <property type="match status" value="1"/>
</dbReference>
<dbReference type="KEGG" id="blep:AL038_02960"/>
<dbReference type="Pfam" id="PF04257">
    <property type="entry name" value="Exonuc_V_gamma"/>
    <property type="match status" value="1"/>
</dbReference>
<dbReference type="PANTHER" id="PTHR30591">
    <property type="entry name" value="RECBCD ENZYME SUBUNIT RECC"/>
    <property type="match status" value="1"/>
</dbReference>
<evidence type="ECO:0000256" key="8">
    <source>
        <dbReference type="ARBA" id="ARBA00023125"/>
    </source>
</evidence>
<comment type="miscellaneous">
    <text evidence="10">In the RecBCD complex, RecB has a slow 3'-5' helicase, an exonuclease activity and loads RecA onto ssDNA, RecD has a fast 5'-3' helicase activity, while RecC stimulates the ATPase and processivity of the RecB helicase and contributes to recognition of the Chi site.</text>
</comment>
<dbReference type="EMBL" id="CP018889">
    <property type="protein sequence ID" value="AUI67780.1"/>
    <property type="molecule type" value="Genomic_DNA"/>
</dbReference>
<evidence type="ECO:0000256" key="3">
    <source>
        <dbReference type="ARBA" id="ARBA00022763"/>
    </source>
</evidence>
<keyword evidence="3 10" id="KW-0227">DNA damage</keyword>
<dbReference type="InterPro" id="IPR013986">
    <property type="entry name" value="DExx_box_DNA_helicase_dom_sf"/>
</dbReference>
<dbReference type="GO" id="GO:0008854">
    <property type="term" value="F:exodeoxyribonuclease V activity"/>
    <property type="evidence" value="ECO:0007669"/>
    <property type="project" value="InterPro"/>
</dbReference>
<dbReference type="OrthoDB" id="9762834at2"/>
<dbReference type="GO" id="GO:0005524">
    <property type="term" value="F:ATP binding"/>
    <property type="evidence" value="ECO:0007669"/>
    <property type="project" value="UniProtKB-UniRule"/>
</dbReference>
<dbReference type="GO" id="GO:0003678">
    <property type="term" value="F:DNA helicase activity"/>
    <property type="evidence" value="ECO:0007669"/>
    <property type="project" value="UniProtKB-UniRule"/>
</dbReference>
<keyword evidence="7 10" id="KW-0067">ATP-binding</keyword>
<dbReference type="NCBIfam" id="TIGR01450">
    <property type="entry name" value="recC"/>
    <property type="match status" value="1"/>
</dbReference>
<accession>A0A2N9YBD0</accession>
<comment type="subunit">
    <text evidence="10">Heterotrimer of RecB, RecC and RecD. All subunits contribute to DNA-binding.</text>
</comment>
<dbReference type="Gene3D" id="1.10.10.160">
    <property type="match status" value="1"/>
</dbReference>
<dbReference type="SUPFAM" id="SSF52980">
    <property type="entry name" value="Restriction endonuclease-like"/>
    <property type="match status" value="1"/>
</dbReference>
<evidence type="ECO:0000256" key="7">
    <source>
        <dbReference type="ARBA" id="ARBA00022840"/>
    </source>
</evidence>
<dbReference type="Gene3D" id="1.10.486.10">
    <property type="entry name" value="PCRA, domain 4"/>
    <property type="match status" value="1"/>
</dbReference>
<evidence type="ECO:0000313" key="12">
    <source>
        <dbReference type="EMBL" id="AUI67780.1"/>
    </source>
</evidence>